<evidence type="ECO:0000313" key="3">
    <source>
        <dbReference type="Proteomes" id="UP000193944"/>
    </source>
</evidence>
<dbReference type="EMBL" id="MCFG01000489">
    <property type="protein sequence ID" value="ORX64927.1"/>
    <property type="molecule type" value="Genomic_DNA"/>
</dbReference>
<dbReference type="AlphaFoldDB" id="A0A1Y1VUG3"/>
<evidence type="ECO:0000313" key="2">
    <source>
        <dbReference type="EMBL" id="ORX64927.1"/>
    </source>
</evidence>
<dbReference type="InterPro" id="IPR009045">
    <property type="entry name" value="Zn_M74/Hedgehog-like"/>
</dbReference>
<sequence length="140" mass="15600">MIAPIKLKYLSISIDNTPSAAIRAKLESLIVNCLDPIREIFGKPIIVTSGYRCEALNKAVGGATNSQHKKGEAADLVPGNGGTLKELYRAIIKFGNYDQFILENSSWAHVSWTSNPRRQILYYNGSSYIDITNNYQNYIN</sequence>
<dbReference type="SUPFAM" id="SSF55166">
    <property type="entry name" value="Hedgehog/DD-peptidase"/>
    <property type="match status" value="1"/>
</dbReference>
<gene>
    <name evidence="2" type="ORF">BCR32DRAFT_272903</name>
</gene>
<feature type="domain" description="Peptidase M15A C-terminal" evidence="1">
    <location>
        <begin position="20"/>
        <end position="111"/>
    </location>
</feature>
<comment type="caution">
    <text evidence="2">The sequence shown here is derived from an EMBL/GenBank/DDBJ whole genome shotgun (WGS) entry which is preliminary data.</text>
</comment>
<proteinExistence type="predicted"/>
<dbReference type="Pfam" id="PF08291">
    <property type="entry name" value="Peptidase_M15_3"/>
    <property type="match status" value="1"/>
</dbReference>
<reference evidence="2 3" key="2">
    <citation type="submission" date="2016-08" db="EMBL/GenBank/DDBJ databases">
        <title>Pervasive Adenine N6-methylation of Active Genes in Fungi.</title>
        <authorList>
            <consortium name="DOE Joint Genome Institute"/>
            <person name="Mondo S.J."/>
            <person name="Dannebaum R.O."/>
            <person name="Kuo R.C."/>
            <person name="Labutti K."/>
            <person name="Haridas S."/>
            <person name="Kuo A."/>
            <person name="Salamov A."/>
            <person name="Ahrendt S.R."/>
            <person name="Lipzen A."/>
            <person name="Sullivan W."/>
            <person name="Andreopoulos W.B."/>
            <person name="Clum A."/>
            <person name="Lindquist E."/>
            <person name="Daum C."/>
            <person name="Ramamoorthy G.K."/>
            <person name="Gryganskyi A."/>
            <person name="Culley D."/>
            <person name="Magnuson J.K."/>
            <person name="James T.Y."/>
            <person name="O'Malley M.A."/>
            <person name="Stajich J.E."/>
            <person name="Spatafora J.W."/>
            <person name="Visel A."/>
            <person name="Grigoriev I.V."/>
        </authorList>
    </citation>
    <scope>NUCLEOTIDE SEQUENCE [LARGE SCALE GENOMIC DNA]</scope>
    <source>
        <strain evidence="2 3">S4</strain>
    </source>
</reference>
<accession>A0A1Y1VUG3</accession>
<dbReference type="OrthoDB" id="10604415at2759"/>
<dbReference type="InterPro" id="IPR013230">
    <property type="entry name" value="Peptidase_M15A_C"/>
</dbReference>
<dbReference type="Gene3D" id="3.30.1380.10">
    <property type="match status" value="1"/>
</dbReference>
<keyword evidence="3" id="KW-1185">Reference proteome</keyword>
<organism evidence="2 3">
    <name type="scientific">Anaeromyces robustus</name>
    <dbReference type="NCBI Taxonomy" id="1754192"/>
    <lineage>
        <taxon>Eukaryota</taxon>
        <taxon>Fungi</taxon>
        <taxon>Fungi incertae sedis</taxon>
        <taxon>Chytridiomycota</taxon>
        <taxon>Chytridiomycota incertae sedis</taxon>
        <taxon>Neocallimastigomycetes</taxon>
        <taxon>Neocallimastigales</taxon>
        <taxon>Neocallimastigaceae</taxon>
        <taxon>Anaeromyces</taxon>
    </lineage>
</organism>
<name>A0A1Y1VUG3_9FUNG</name>
<evidence type="ECO:0000259" key="1">
    <source>
        <dbReference type="Pfam" id="PF08291"/>
    </source>
</evidence>
<reference evidence="2 3" key="1">
    <citation type="submission" date="2016-08" db="EMBL/GenBank/DDBJ databases">
        <title>A Parts List for Fungal Cellulosomes Revealed by Comparative Genomics.</title>
        <authorList>
            <consortium name="DOE Joint Genome Institute"/>
            <person name="Haitjema C.H."/>
            <person name="Gilmore S.P."/>
            <person name="Henske J.K."/>
            <person name="Solomon K.V."/>
            <person name="De Groot R."/>
            <person name="Kuo A."/>
            <person name="Mondo S.J."/>
            <person name="Salamov A.A."/>
            <person name="Labutti K."/>
            <person name="Zhao Z."/>
            <person name="Chiniquy J."/>
            <person name="Barry K."/>
            <person name="Brewer H.M."/>
            <person name="Purvine S.O."/>
            <person name="Wright A.T."/>
            <person name="Boxma B."/>
            <person name="Van Alen T."/>
            <person name="Hackstein J.H."/>
            <person name="Baker S.E."/>
            <person name="Grigoriev I.V."/>
            <person name="O'Malley M.A."/>
        </authorList>
    </citation>
    <scope>NUCLEOTIDE SEQUENCE [LARGE SCALE GENOMIC DNA]</scope>
    <source>
        <strain evidence="2 3">S4</strain>
    </source>
</reference>
<protein>
    <recommendedName>
        <fullName evidence="1">Peptidase M15A C-terminal domain-containing protein</fullName>
    </recommendedName>
</protein>
<dbReference type="Proteomes" id="UP000193944">
    <property type="component" value="Unassembled WGS sequence"/>
</dbReference>